<evidence type="ECO:0000259" key="1">
    <source>
        <dbReference type="Pfam" id="PF00685"/>
    </source>
</evidence>
<evidence type="ECO:0000313" key="2">
    <source>
        <dbReference type="EMBL" id="MFC5469665.1"/>
    </source>
</evidence>
<proteinExistence type="predicted"/>
<evidence type="ECO:0000313" key="3">
    <source>
        <dbReference type="Proteomes" id="UP001596105"/>
    </source>
</evidence>
<dbReference type="InterPro" id="IPR027417">
    <property type="entry name" value="P-loop_NTPase"/>
</dbReference>
<organism evidence="2 3">
    <name type="scientific">Cohnella suwonensis</name>
    <dbReference type="NCBI Taxonomy" id="696072"/>
    <lineage>
        <taxon>Bacteria</taxon>
        <taxon>Bacillati</taxon>
        <taxon>Bacillota</taxon>
        <taxon>Bacilli</taxon>
        <taxon>Bacillales</taxon>
        <taxon>Paenibacillaceae</taxon>
        <taxon>Cohnella</taxon>
    </lineage>
</organism>
<feature type="domain" description="Sulfotransferase" evidence="1">
    <location>
        <begin position="7"/>
        <end position="274"/>
    </location>
</feature>
<comment type="caution">
    <text evidence="2">The sequence shown here is derived from an EMBL/GenBank/DDBJ whole genome shotgun (WGS) entry which is preliminary data.</text>
</comment>
<sequence length="518" mass="60614">MRTQVVCILGMHRSGTSLITRAVKSLGVYLGEDQDFVDANFDNPEGFWERKDVILLNERILSLLGATWDTTATLPDDWWESEEIALFHEEMQTIIREQFHTRLIWGWKDPRTCLTIPLWISVLSKMEVELKFIIPIRNPVDVASSLEKRNNMKFENAMGMWNLHTLSALYYTSNFQRIIVNYDRFIEEPTLQINRLASFLGIQQSYDFERIANEIVNLDLRHKKTNLQELILLNESGRVQRSLVEIYSLCLELSKKMDWKVSNEIEKSIGELYKDLRHWSKMISPIFVNQKIKMQLFWKQIDEDNFTEEKSQTYSIDADGHFYTYIMRLTPNCNNQLRLDPTNRECWVSIKKLCFVNSTGYHLDLLQNNHLYDGQGIVRVENNGETFDLICTCNDPQLLIQLPSEITNSGGELILEMAVKEEIYEIMNNNIFEKSIRSLETKIMEQTNANDFSILDKFRQLESNILNQITGNNNSLMDKIVQLESKLVEQTVSLELANKAIEKIQSTKLWRLIRKLKL</sequence>
<gene>
    <name evidence="2" type="ORF">ACFPPD_13100</name>
</gene>
<accession>A0ABW0LUW1</accession>
<dbReference type="Gene3D" id="3.40.50.300">
    <property type="entry name" value="P-loop containing nucleotide triphosphate hydrolases"/>
    <property type="match status" value="1"/>
</dbReference>
<name>A0ABW0LUW1_9BACL</name>
<dbReference type="Proteomes" id="UP001596105">
    <property type="component" value="Unassembled WGS sequence"/>
</dbReference>
<dbReference type="RefSeq" id="WP_209745237.1">
    <property type="nucleotide sequence ID" value="NZ_JBHSMH010000041.1"/>
</dbReference>
<dbReference type="EMBL" id="JBHSMH010000041">
    <property type="protein sequence ID" value="MFC5469665.1"/>
    <property type="molecule type" value="Genomic_DNA"/>
</dbReference>
<dbReference type="Pfam" id="PF00685">
    <property type="entry name" value="Sulfotransfer_1"/>
    <property type="match status" value="1"/>
</dbReference>
<dbReference type="SUPFAM" id="SSF52540">
    <property type="entry name" value="P-loop containing nucleoside triphosphate hydrolases"/>
    <property type="match status" value="1"/>
</dbReference>
<reference evidence="3" key="1">
    <citation type="journal article" date="2019" name="Int. J. Syst. Evol. Microbiol.">
        <title>The Global Catalogue of Microorganisms (GCM) 10K type strain sequencing project: providing services to taxonomists for standard genome sequencing and annotation.</title>
        <authorList>
            <consortium name="The Broad Institute Genomics Platform"/>
            <consortium name="The Broad Institute Genome Sequencing Center for Infectious Disease"/>
            <person name="Wu L."/>
            <person name="Ma J."/>
        </authorList>
    </citation>
    <scope>NUCLEOTIDE SEQUENCE [LARGE SCALE GENOMIC DNA]</scope>
    <source>
        <strain evidence="3">CCUG 57113</strain>
    </source>
</reference>
<keyword evidence="3" id="KW-1185">Reference proteome</keyword>
<protein>
    <submittedName>
        <fullName evidence="2">Sulfotransferase family protein</fullName>
    </submittedName>
</protein>
<dbReference type="InterPro" id="IPR000863">
    <property type="entry name" value="Sulfotransferase_dom"/>
</dbReference>